<evidence type="ECO:0000313" key="1">
    <source>
        <dbReference type="EMBL" id="NCU19087.1"/>
    </source>
</evidence>
<protein>
    <submittedName>
        <fullName evidence="1">YolD-like family protein</fullName>
    </submittedName>
</protein>
<dbReference type="PANTHER" id="PTHR40051:SF1">
    <property type="entry name" value="YOLD-LIKE FAMILY PROTEIN"/>
    <property type="match status" value="1"/>
</dbReference>
<dbReference type="PANTHER" id="PTHR40051">
    <property type="entry name" value="IG HYPOTHETICAL 15966"/>
    <property type="match status" value="1"/>
</dbReference>
<organism evidence="1 2">
    <name type="scientific">Pallidibacillus pasinlerensis</name>
    <dbReference type="NCBI Taxonomy" id="2703818"/>
    <lineage>
        <taxon>Bacteria</taxon>
        <taxon>Bacillati</taxon>
        <taxon>Bacillota</taxon>
        <taxon>Bacilli</taxon>
        <taxon>Bacillales</taxon>
        <taxon>Bacillaceae</taxon>
        <taxon>Pallidibacillus</taxon>
    </lineage>
</organism>
<keyword evidence="2" id="KW-1185">Reference proteome</keyword>
<evidence type="ECO:0000313" key="2">
    <source>
        <dbReference type="Proteomes" id="UP000743899"/>
    </source>
</evidence>
<name>A0ABX0ADD1_9BACI</name>
<dbReference type="InterPro" id="IPR014962">
    <property type="entry name" value="YolD"/>
</dbReference>
<dbReference type="EMBL" id="JAACYS010000124">
    <property type="protein sequence ID" value="NCU19087.1"/>
    <property type="molecule type" value="Genomic_DNA"/>
</dbReference>
<sequence length="110" mass="12989">MLKDRGNKKWSTSFMLPDHVKLLREAIDKDKELKKPIIDEHQLEEMNLTIQHAIRYNSLVKIKYFSHNTINETEGFIKKVDLLQKKIFIYYNGSIPLSLNLMEVIDVSIE</sequence>
<dbReference type="RefSeq" id="WP_161921906.1">
    <property type="nucleotide sequence ID" value="NZ_JAACYS010000124.1"/>
</dbReference>
<comment type="caution">
    <text evidence="1">The sequence shown here is derived from an EMBL/GenBank/DDBJ whole genome shotgun (WGS) entry which is preliminary data.</text>
</comment>
<reference evidence="1 2" key="1">
    <citation type="submission" date="2020-01" db="EMBL/GenBank/DDBJ databases">
        <title>A novel Bacillus sp. from Pasinler.</title>
        <authorList>
            <person name="Adiguzel A."/>
            <person name="Ay H."/>
            <person name="Baltaci M.O."/>
        </authorList>
    </citation>
    <scope>NUCLEOTIDE SEQUENCE [LARGE SCALE GENOMIC DNA]</scope>
    <source>
        <strain evidence="1 2">P1</strain>
    </source>
</reference>
<dbReference type="Pfam" id="PF08863">
    <property type="entry name" value="YolD"/>
    <property type="match status" value="1"/>
</dbReference>
<gene>
    <name evidence="1" type="ORF">GW534_15670</name>
</gene>
<dbReference type="Proteomes" id="UP000743899">
    <property type="component" value="Unassembled WGS sequence"/>
</dbReference>
<proteinExistence type="predicted"/>
<accession>A0ABX0ADD1</accession>